<keyword evidence="1" id="KW-0472">Membrane</keyword>
<keyword evidence="1" id="KW-1133">Transmembrane helix</keyword>
<evidence type="ECO:0000313" key="3">
    <source>
        <dbReference type="Proteomes" id="UP000054144"/>
    </source>
</evidence>
<evidence type="ECO:0000256" key="1">
    <source>
        <dbReference type="SAM" id="Phobius"/>
    </source>
</evidence>
<protein>
    <submittedName>
        <fullName evidence="2">Uncharacterized protein</fullName>
    </submittedName>
</protein>
<dbReference type="AlphaFoldDB" id="A0A0D7AGT2"/>
<proteinExistence type="predicted"/>
<feature type="non-terminal residue" evidence="2">
    <location>
        <position position="1"/>
    </location>
</feature>
<feature type="transmembrane region" description="Helical" evidence="1">
    <location>
        <begin position="121"/>
        <end position="143"/>
    </location>
</feature>
<keyword evidence="3" id="KW-1185">Reference proteome</keyword>
<accession>A0A0D7AGT2</accession>
<evidence type="ECO:0000313" key="2">
    <source>
        <dbReference type="EMBL" id="KIY49101.1"/>
    </source>
</evidence>
<gene>
    <name evidence="2" type="ORF">FISHEDRAFT_42090</name>
</gene>
<dbReference type="OrthoDB" id="3360032at2759"/>
<name>A0A0D7AGT2_9AGAR</name>
<dbReference type="EMBL" id="KN881727">
    <property type="protein sequence ID" value="KIY49101.1"/>
    <property type="molecule type" value="Genomic_DNA"/>
</dbReference>
<sequence>SWNGTSSHCMSCPHETWTKLSLDHPVWLSLRKFTLRASWPASYPVDVFLDIFDPEAASTHLQEQQYEASQTSDMKQTRNKYARTRLVNIGVPVPGRHVEDAPVPFMLILEPLHLGILPESVIPTLIFGICVLSLTSYFVVPWVQRYLESVVRDYRRELRNTVSDRKYA</sequence>
<reference evidence="2 3" key="1">
    <citation type="journal article" date="2015" name="Fungal Genet. Biol.">
        <title>Evolution of novel wood decay mechanisms in Agaricales revealed by the genome sequences of Fistulina hepatica and Cylindrobasidium torrendii.</title>
        <authorList>
            <person name="Floudas D."/>
            <person name="Held B.W."/>
            <person name="Riley R."/>
            <person name="Nagy L.G."/>
            <person name="Koehler G."/>
            <person name="Ransdell A.S."/>
            <person name="Younus H."/>
            <person name="Chow J."/>
            <person name="Chiniquy J."/>
            <person name="Lipzen A."/>
            <person name="Tritt A."/>
            <person name="Sun H."/>
            <person name="Haridas S."/>
            <person name="LaButti K."/>
            <person name="Ohm R.A."/>
            <person name="Kues U."/>
            <person name="Blanchette R.A."/>
            <person name="Grigoriev I.V."/>
            <person name="Minto R.E."/>
            <person name="Hibbett D.S."/>
        </authorList>
    </citation>
    <scope>NUCLEOTIDE SEQUENCE [LARGE SCALE GENOMIC DNA]</scope>
    <source>
        <strain evidence="2 3">ATCC 64428</strain>
    </source>
</reference>
<organism evidence="2 3">
    <name type="scientific">Fistulina hepatica ATCC 64428</name>
    <dbReference type="NCBI Taxonomy" id="1128425"/>
    <lineage>
        <taxon>Eukaryota</taxon>
        <taxon>Fungi</taxon>
        <taxon>Dikarya</taxon>
        <taxon>Basidiomycota</taxon>
        <taxon>Agaricomycotina</taxon>
        <taxon>Agaricomycetes</taxon>
        <taxon>Agaricomycetidae</taxon>
        <taxon>Agaricales</taxon>
        <taxon>Fistulinaceae</taxon>
        <taxon>Fistulina</taxon>
    </lineage>
</organism>
<dbReference type="Proteomes" id="UP000054144">
    <property type="component" value="Unassembled WGS sequence"/>
</dbReference>
<keyword evidence="1" id="KW-0812">Transmembrane</keyword>